<organism evidence="2 3">
    <name type="scientific">Hermanssonia centrifuga</name>
    <dbReference type="NCBI Taxonomy" id="98765"/>
    <lineage>
        <taxon>Eukaryota</taxon>
        <taxon>Fungi</taxon>
        <taxon>Dikarya</taxon>
        <taxon>Basidiomycota</taxon>
        <taxon>Agaricomycotina</taxon>
        <taxon>Agaricomycetes</taxon>
        <taxon>Polyporales</taxon>
        <taxon>Meruliaceae</taxon>
        <taxon>Hermanssonia</taxon>
    </lineage>
</organism>
<reference evidence="2 3" key="1">
    <citation type="submission" date="2019-02" db="EMBL/GenBank/DDBJ databases">
        <title>Genome sequencing of the rare red list fungi Phlebia centrifuga.</title>
        <authorList>
            <person name="Buettner E."/>
            <person name="Kellner H."/>
        </authorList>
    </citation>
    <scope>NUCLEOTIDE SEQUENCE [LARGE SCALE GENOMIC DNA]</scope>
    <source>
        <strain evidence="2 3">DSM 108282</strain>
    </source>
</reference>
<evidence type="ECO:0000256" key="1">
    <source>
        <dbReference type="SAM" id="Phobius"/>
    </source>
</evidence>
<evidence type="ECO:0000313" key="3">
    <source>
        <dbReference type="Proteomes" id="UP000309038"/>
    </source>
</evidence>
<protein>
    <submittedName>
        <fullName evidence="2">Uncharacterized protein</fullName>
    </submittedName>
</protein>
<dbReference type="AlphaFoldDB" id="A0A4S4KAY1"/>
<accession>A0A4S4KAY1</accession>
<keyword evidence="1" id="KW-0472">Membrane</keyword>
<keyword evidence="1" id="KW-0812">Transmembrane</keyword>
<comment type="caution">
    <text evidence="2">The sequence shown here is derived from an EMBL/GenBank/DDBJ whole genome shotgun (WGS) entry which is preliminary data.</text>
</comment>
<feature type="transmembrane region" description="Helical" evidence="1">
    <location>
        <begin position="74"/>
        <end position="95"/>
    </location>
</feature>
<evidence type="ECO:0000313" key="2">
    <source>
        <dbReference type="EMBL" id="THG94467.1"/>
    </source>
</evidence>
<keyword evidence="1" id="KW-1133">Transmembrane helix</keyword>
<name>A0A4S4KAY1_9APHY</name>
<keyword evidence="3" id="KW-1185">Reference proteome</keyword>
<gene>
    <name evidence="2" type="ORF">EW026_g7011</name>
</gene>
<dbReference type="EMBL" id="SGPJ01000443">
    <property type="protein sequence ID" value="THG94467.1"/>
    <property type="molecule type" value="Genomic_DNA"/>
</dbReference>
<proteinExistence type="predicted"/>
<sequence>MSQGSFDATVIAYQAECLHDRQYNSIQIRNKRPSSLSVQYLAHIVATLTVFQPAPFSIASIQELLALYFILNRYGIVTIGTRIPVIIADILVLALTWRKTFRHRMEAIRVGVQTPLSALLLRDGTVYFFALLAMNIAVVLVNTVPSLQTASPVSDTIPVYVSVFVEYTTTLITIQTD</sequence>
<feature type="transmembrane region" description="Helical" evidence="1">
    <location>
        <begin position="126"/>
        <end position="145"/>
    </location>
</feature>
<dbReference type="Proteomes" id="UP000309038">
    <property type="component" value="Unassembled WGS sequence"/>
</dbReference>